<reference evidence="2" key="1">
    <citation type="submission" date="2015-03" db="EMBL/GenBank/DDBJ databases">
        <title>Draft genome sequence of a novel methanotroph (Sn10-6) isolated from flooded ricefield rhizosphere in India.</title>
        <authorList>
            <person name="Pandit P.S."/>
            <person name="Pore S.D."/>
            <person name="Arora P."/>
            <person name="Kapse N.G."/>
            <person name="Dhakephalkar P.K."/>
            <person name="Rahalkar M.C."/>
        </authorList>
    </citation>
    <scope>NUCLEOTIDE SEQUENCE [LARGE SCALE GENOMIC DNA]</scope>
    <source>
        <strain evidence="2">Sn10-6</strain>
    </source>
</reference>
<dbReference type="AlphaFoldDB" id="A0A0F3IMX9"/>
<dbReference type="EMBL" id="LAJX01000004">
    <property type="protein sequence ID" value="KJV08080.1"/>
    <property type="molecule type" value="Genomic_DNA"/>
</dbReference>
<gene>
    <name evidence="1" type="ORF">VZ94_00540</name>
</gene>
<proteinExistence type="predicted"/>
<sequence>MGNNLKRAIPAQINRRTNMNTLNEFLNAEKNGDFSVLINTEKGAFTVSEIWSMLLHQHRKTHDRKTKMPAPTIGAFNKAIRKLKKKELIIAEHEKSIAEIVKNNFSDSKVIYVSNYDDSSDGPSVFDTSYDGSHKIKVADFTYVNVNYKTFQKIDDYYFFPVLDACDYYLVFDKKGFDYLLWSNLNHEQRTAKQFIEYIGESIESLALKTRYQLSDFFEKILLGDYGTVTFTNISEDNNHAEAAIETKNGMFVCKAYFSGFERKDVMKRILAS</sequence>
<dbReference type="Proteomes" id="UP000033684">
    <property type="component" value="Unassembled WGS sequence"/>
</dbReference>
<keyword evidence="2" id="KW-1185">Reference proteome</keyword>
<comment type="caution">
    <text evidence="1">The sequence shown here is derived from an EMBL/GenBank/DDBJ whole genome shotgun (WGS) entry which is preliminary data.</text>
</comment>
<protein>
    <submittedName>
        <fullName evidence="1">Uncharacterized protein</fullName>
    </submittedName>
</protein>
<evidence type="ECO:0000313" key="2">
    <source>
        <dbReference type="Proteomes" id="UP000033684"/>
    </source>
</evidence>
<organism evidence="1 2">
    <name type="scientific">Methylocucumis oryzae</name>
    <dbReference type="NCBI Taxonomy" id="1632867"/>
    <lineage>
        <taxon>Bacteria</taxon>
        <taxon>Pseudomonadati</taxon>
        <taxon>Pseudomonadota</taxon>
        <taxon>Gammaproteobacteria</taxon>
        <taxon>Methylococcales</taxon>
        <taxon>Methylococcaceae</taxon>
        <taxon>Methylocucumis</taxon>
    </lineage>
</organism>
<reference evidence="1 2" key="2">
    <citation type="journal article" date="2016" name="Microb. Ecol.">
        <title>Genome Characteristics of a Novel Type I Methanotroph (Sn10-6) Isolated from a Flooded Indian Rice Field.</title>
        <authorList>
            <person name="Rahalkar M.C."/>
            <person name="Pandit P.S."/>
            <person name="Dhakephalkar P.K."/>
            <person name="Pore S."/>
            <person name="Arora P."/>
            <person name="Kapse N."/>
        </authorList>
    </citation>
    <scope>NUCLEOTIDE SEQUENCE [LARGE SCALE GENOMIC DNA]</scope>
    <source>
        <strain evidence="1 2">Sn10-6</strain>
    </source>
</reference>
<name>A0A0F3IMX9_9GAMM</name>
<accession>A0A0F3IMX9</accession>
<evidence type="ECO:0000313" key="1">
    <source>
        <dbReference type="EMBL" id="KJV08080.1"/>
    </source>
</evidence>